<keyword evidence="3 5" id="KW-0285">Flavoprotein</keyword>
<evidence type="ECO:0000259" key="9">
    <source>
        <dbReference type="Pfam" id="PF02771"/>
    </source>
</evidence>
<evidence type="ECO:0000256" key="6">
    <source>
        <dbReference type="SAM" id="MobiDB-lite"/>
    </source>
</evidence>
<dbReference type="InterPro" id="IPR006091">
    <property type="entry name" value="Acyl-CoA_Oxase/DH_mid-dom"/>
</dbReference>
<dbReference type="InterPro" id="IPR009075">
    <property type="entry name" value="AcylCo_DH/oxidase_C"/>
</dbReference>
<comment type="caution">
    <text evidence="10">The sequence shown here is derived from an EMBL/GenBank/DDBJ whole genome shotgun (WGS) entry which is preliminary data.</text>
</comment>
<accession>A0ABP5JK01</accession>
<dbReference type="Proteomes" id="UP001501020">
    <property type="component" value="Unassembled WGS sequence"/>
</dbReference>
<dbReference type="InterPro" id="IPR037069">
    <property type="entry name" value="AcylCoA_DH/ox_N_sf"/>
</dbReference>
<feature type="region of interest" description="Disordered" evidence="6">
    <location>
        <begin position="477"/>
        <end position="503"/>
    </location>
</feature>
<dbReference type="Pfam" id="PF02771">
    <property type="entry name" value="Acyl-CoA_dh_N"/>
    <property type="match status" value="1"/>
</dbReference>
<evidence type="ECO:0000256" key="5">
    <source>
        <dbReference type="RuleBase" id="RU362125"/>
    </source>
</evidence>
<evidence type="ECO:0000256" key="1">
    <source>
        <dbReference type="ARBA" id="ARBA00001974"/>
    </source>
</evidence>
<feature type="domain" description="Acyl-CoA dehydrogenase/oxidase N-terminal" evidence="9">
    <location>
        <begin position="31"/>
        <end position="113"/>
    </location>
</feature>
<gene>
    <name evidence="10" type="ORF">GCM10009727_02680</name>
</gene>
<reference evidence="11" key="1">
    <citation type="journal article" date="2019" name="Int. J. Syst. Evol. Microbiol.">
        <title>The Global Catalogue of Microorganisms (GCM) 10K type strain sequencing project: providing services to taxonomists for standard genome sequencing and annotation.</title>
        <authorList>
            <consortium name="The Broad Institute Genomics Platform"/>
            <consortium name="The Broad Institute Genome Sequencing Center for Infectious Disease"/>
            <person name="Wu L."/>
            <person name="Ma J."/>
        </authorList>
    </citation>
    <scope>NUCLEOTIDE SEQUENCE [LARGE SCALE GENOMIC DNA]</scope>
    <source>
        <strain evidence="11">JCM 13850</strain>
    </source>
</reference>
<feature type="domain" description="Acyl-CoA oxidase/dehydrogenase middle" evidence="8">
    <location>
        <begin position="120"/>
        <end position="202"/>
    </location>
</feature>
<dbReference type="SUPFAM" id="SSF56645">
    <property type="entry name" value="Acyl-CoA dehydrogenase NM domain-like"/>
    <property type="match status" value="1"/>
</dbReference>
<dbReference type="EMBL" id="BAAAMR010000001">
    <property type="protein sequence ID" value="GAA2119072.1"/>
    <property type="molecule type" value="Genomic_DNA"/>
</dbReference>
<evidence type="ECO:0000256" key="2">
    <source>
        <dbReference type="ARBA" id="ARBA00009347"/>
    </source>
</evidence>
<organism evidence="10 11">
    <name type="scientific">Actinomadura napierensis</name>
    <dbReference type="NCBI Taxonomy" id="267854"/>
    <lineage>
        <taxon>Bacteria</taxon>
        <taxon>Bacillati</taxon>
        <taxon>Actinomycetota</taxon>
        <taxon>Actinomycetes</taxon>
        <taxon>Streptosporangiales</taxon>
        <taxon>Thermomonosporaceae</taxon>
        <taxon>Actinomadura</taxon>
    </lineage>
</organism>
<dbReference type="Pfam" id="PF02770">
    <property type="entry name" value="Acyl-CoA_dh_M"/>
    <property type="match status" value="1"/>
</dbReference>
<evidence type="ECO:0000259" key="8">
    <source>
        <dbReference type="Pfam" id="PF02770"/>
    </source>
</evidence>
<dbReference type="Gene3D" id="1.10.540.10">
    <property type="entry name" value="Acyl-CoA dehydrogenase/oxidase, N-terminal domain"/>
    <property type="match status" value="1"/>
</dbReference>
<comment type="similarity">
    <text evidence="2 5">Belongs to the acyl-CoA dehydrogenase family.</text>
</comment>
<keyword evidence="11" id="KW-1185">Reference proteome</keyword>
<keyword evidence="5" id="KW-0560">Oxidoreductase</keyword>
<dbReference type="PANTHER" id="PTHR43884:SF12">
    <property type="entry name" value="ISOVALERYL-COA DEHYDROGENASE, MITOCHONDRIAL-RELATED"/>
    <property type="match status" value="1"/>
</dbReference>
<evidence type="ECO:0008006" key="12">
    <source>
        <dbReference type="Google" id="ProtNLM"/>
    </source>
</evidence>
<protein>
    <recommendedName>
        <fullName evidence="12">Acyl-CoA dehydrogenase</fullName>
    </recommendedName>
</protein>
<evidence type="ECO:0000256" key="4">
    <source>
        <dbReference type="ARBA" id="ARBA00022827"/>
    </source>
</evidence>
<dbReference type="Gene3D" id="2.40.110.10">
    <property type="entry name" value="Butyryl-CoA Dehydrogenase, subunit A, domain 2"/>
    <property type="match status" value="1"/>
</dbReference>
<feature type="domain" description="Acyl-CoA dehydrogenase/oxidase C-terminal" evidence="7">
    <location>
        <begin position="228"/>
        <end position="372"/>
    </location>
</feature>
<dbReference type="InterPro" id="IPR013786">
    <property type="entry name" value="AcylCoA_DH/ox_N"/>
</dbReference>
<evidence type="ECO:0000313" key="11">
    <source>
        <dbReference type="Proteomes" id="UP001501020"/>
    </source>
</evidence>
<dbReference type="Gene3D" id="1.20.140.10">
    <property type="entry name" value="Butyryl-CoA Dehydrogenase, subunit A, domain 3"/>
    <property type="match status" value="1"/>
</dbReference>
<sequence length="503" mass="55044">MMNDLLSLSTNAFIAGIEGVARRFDTATYPQQNLPADDWTLLTRAGVLLPTLPKEYGGRDDHLEMCRVVETVSEWNLPLGMYVTVITAVALRPIVLWADEEAKQEVLPHYAGGDPAICGFASTEPGCGSAMSGMATTFEEVEGGYRIRGRKHWQAFSISAHWWLVSAKNDENGRTYGYFIVKRSEGFRTLRPYEPLGLKVIDYGLNEIDAVVPRHRRIPAEGRNLRPMVEMLMASRAMMAAMGCGFLRRISREAHAYADQRRIGPGPLSEIRFVRYRLAAIDASYTVCAALNHYLRTALDMKDAMIGAFPAVQAIKTVATERMLSSAHHYQQLAGGEGYRCGSPTNISAQAFLDARVYTVFDGTNDLLSQQLTEYCLARTAGRTLSRFLAEWPLTASAVRAQRLDLGFLDGDLRQEHLVLAGRAIAYAFAIGQVMRWAAETGADPARARAAIEFLKADIAGVATEFGLLATGVLGPDAPPAQAPGRAPASRSVPVPSAAWRDA</sequence>
<dbReference type="InterPro" id="IPR036250">
    <property type="entry name" value="AcylCo_DH-like_C"/>
</dbReference>
<evidence type="ECO:0000259" key="7">
    <source>
        <dbReference type="Pfam" id="PF00441"/>
    </source>
</evidence>
<dbReference type="InterPro" id="IPR046373">
    <property type="entry name" value="Acyl-CoA_Oxase/DH_mid-dom_sf"/>
</dbReference>
<keyword evidence="4 5" id="KW-0274">FAD</keyword>
<dbReference type="PANTHER" id="PTHR43884">
    <property type="entry name" value="ACYL-COA DEHYDROGENASE"/>
    <property type="match status" value="1"/>
</dbReference>
<comment type="cofactor">
    <cofactor evidence="1 5">
        <name>FAD</name>
        <dbReference type="ChEBI" id="CHEBI:57692"/>
    </cofactor>
</comment>
<name>A0ABP5JK01_9ACTN</name>
<dbReference type="InterPro" id="IPR009100">
    <property type="entry name" value="AcylCoA_DH/oxidase_NM_dom_sf"/>
</dbReference>
<dbReference type="Pfam" id="PF00441">
    <property type="entry name" value="Acyl-CoA_dh_1"/>
    <property type="match status" value="1"/>
</dbReference>
<evidence type="ECO:0000313" key="10">
    <source>
        <dbReference type="EMBL" id="GAA2119072.1"/>
    </source>
</evidence>
<evidence type="ECO:0000256" key="3">
    <source>
        <dbReference type="ARBA" id="ARBA00022630"/>
    </source>
</evidence>
<proteinExistence type="inferred from homology"/>
<dbReference type="SUPFAM" id="SSF47203">
    <property type="entry name" value="Acyl-CoA dehydrogenase C-terminal domain-like"/>
    <property type="match status" value="1"/>
</dbReference>